<feature type="region of interest" description="Disordered" evidence="1">
    <location>
        <begin position="149"/>
        <end position="168"/>
    </location>
</feature>
<reference evidence="4" key="2">
    <citation type="journal article" date="2019" name="Cell">
        <title>Structure of the Decorated Ciliary Doublet Microtubule.</title>
        <authorList>
            <person name="Ma M."/>
            <person name="Stoyanova M."/>
            <person name="Rademacher G."/>
            <person name="Dutcher S.K."/>
            <person name="Brown A."/>
            <person name="Zhang R."/>
        </authorList>
    </citation>
    <scope>STRUCTURE BY ELECTRON MICROSCOPY (3.40 ANGSTROMS)</scope>
</reference>
<feature type="region of interest" description="Disordered" evidence="1">
    <location>
        <begin position="111"/>
        <end position="143"/>
    </location>
</feature>
<reference evidence="5" key="3">
    <citation type="journal article" date="2023" name="Nature">
        <title>Axonemal structures reveal mechanoregulatory and disease mechanisms.</title>
        <authorList>
            <person name="Walton T."/>
            <person name="Gui M."/>
            <person name="Velkova S."/>
            <person name="Fassad M.R."/>
            <person name="Hirst R.A."/>
            <person name="Haarman E."/>
            <person name="O'Callaghan C."/>
            <person name="Bottier M."/>
            <person name="Burgoyne T."/>
            <person name="Mitchison H.M."/>
            <person name="Brown A."/>
        </authorList>
    </citation>
    <scope>STRUCTURE BY ELECTRON MICROSCOPY (3.10 ANGSTROMS) OF 1-390</scope>
</reference>
<name>A8IY81_CHLRE</name>
<dbReference type="Gene3D" id="2.60.34.10">
    <property type="entry name" value="Substrate Binding Domain Of DNAk, Chain A, domain 1"/>
    <property type="match status" value="1"/>
</dbReference>
<dbReference type="InParanoid" id="A8IY81"/>
<dbReference type="Proteomes" id="UP000006906">
    <property type="component" value="Chromosome 12"/>
</dbReference>
<dbReference type="OrthoDB" id="533899at2759"/>
<dbReference type="GeneID" id="5719576"/>
<dbReference type="KEGG" id="cre:CHLRE_12g545850v5"/>
<dbReference type="PaxDb" id="3055-EDP02892"/>
<dbReference type="eggNOG" id="KOG0102">
    <property type="taxonomic scope" value="Eukaryota"/>
</dbReference>
<dbReference type="GO" id="GO:0005524">
    <property type="term" value="F:ATP binding"/>
    <property type="evidence" value="ECO:0007669"/>
    <property type="project" value="InterPro"/>
</dbReference>
<dbReference type="STRING" id="3055.A8IY81"/>
<dbReference type="GO" id="GO:0140662">
    <property type="term" value="F:ATP-dependent protein folding chaperone"/>
    <property type="evidence" value="ECO:0007669"/>
    <property type="project" value="InterPro"/>
</dbReference>
<dbReference type="RefSeq" id="XP_001693956.1">
    <property type="nucleotide sequence ID" value="XM_001693904.2"/>
</dbReference>
<dbReference type="EMDB" id="EMD-20631"/>
<evidence type="ECO:0000313" key="3">
    <source>
        <dbReference type="Proteomes" id="UP000006906"/>
    </source>
</evidence>
<feature type="compositionally biased region" description="Polar residues" evidence="1">
    <location>
        <begin position="23"/>
        <end position="32"/>
    </location>
</feature>
<dbReference type="Pfam" id="PF00012">
    <property type="entry name" value="HSP70"/>
    <property type="match status" value="1"/>
</dbReference>
<sequence length="391" mass="43826">MLPTDTMKGTFAPGTTKRKTVNMYDTQSSTFQPRPEGPFEAEHITDQPAAHEHFDTTREIKLKDPKGMDLPATSYVEHYPPKTALLPGEPLELALGGVPFTATSTYDNEFWNKPRAPRPVEPLTYTHRPGPMITRDTTNQDTYKPFEMAPQPGSMTGRPTRNATAPPPAMPSIYDTTYRAHYIPKEGEPRVGPGTIPPKDPLPWLNDGTTYRNDYAPKGLALLAPADYDPYNPFPFGGTTEYRAEYPAKEADPQLPPLTGVRSREGLELPLPRRSLGVEFVHKGVSDRYFVLIPRTLDSPCSARQVFTTVHDNQEQACILILYGDDPVASNNTLLGQFDIVNIPPAPKDVPRIEVTFHLSRDMFLTVEARDLDTARHKRWLQRGDIVVLRH</sequence>
<gene>
    <name evidence="2" type="ORF">CHLRE_12g545850v5</name>
</gene>
<evidence type="ECO:0007829" key="5">
    <source>
        <dbReference type="PDB" id="8GLV"/>
    </source>
</evidence>
<dbReference type="PANTHER" id="PTHR19375">
    <property type="entry name" value="HEAT SHOCK PROTEIN 70KDA"/>
    <property type="match status" value="1"/>
</dbReference>
<dbReference type="PDBsum" id="6U42"/>
<keyword evidence="4 5" id="KW-0002">3D-structure</keyword>
<feature type="region of interest" description="Disordered" evidence="1">
    <location>
        <begin position="1"/>
        <end position="36"/>
    </location>
</feature>
<dbReference type="SUPFAM" id="SSF100920">
    <property type="entry name" value="Heat shock protein 70kD (HSP70), peptide-binding domain"/>
    <property type="match status" value="1"/>
</dbReference>
<protein>
    <submittedName>
        <fullName evidence="2">Uncharacterized protein</fullName>
    </submittedName>
</protein>
<dbReference type="PDB" id="8GLV">
    <property type="method" value="EM"/>
    <property type="resolution" value="3.10 A"/>
    <property type="chains" value="5F/7B/Gs=1-390"/>
</dbReference>
<evidence type="ECO:0000256" key="1">
    <source>
        <dbReference type="SAM" id="MobiDB-lite"/>
    </source>
</evidence>
<accession>A8IY81</accession>
<reference evidence="2 3" key="1">
    <citation type="journal article" date="2007" name="Science">
        <title>The Chlamydomonas genome reveals the evolution of key animal and plant functions.</title>
        <authorList>
            <person name="Merchant S.S."/>
            <person name="Prochnik S.E."/>
            <person name="Vallon O."/>
            <person name="Harris E.H."/>
            <person name="Karpowicz S.J."/>
            <person name="Witman G.B."/>
            <person name="Terry A."/>
            <person name="Salamov A."/>
            <person name="Fritz-Laylin L.K."/>
            <person name="Marechal-Drouard L."/>
            <person name="Marshall W.F."/>
            <person name="Qu L.H."/>
            <person name="Nelson D.R."/>
            <person name="Sanderfoot A.A."/>
            <person name="Spalding M.H."/>
            <person name="Kapitonov V.V."/>
            <person name="Ren Q."/>
            <person name="Ferris P."/>
            <person name="Lindquist E."/>
            <person name="Shapiro H."/>
            <person name="Lucas S.M."/>
            <person name="Grimwood J."/>
            <person name="Schmutz J."/>
            <person name="Cardol P."/>
            <person name="Cerutti H."/>
            <person name="Chanfreau G."/>
            <person name="Chen C.L."/>
            <person name="Cognat V."/>
            <person name="Croft M.T."/>
            <person name="Dent R."/>
            <person name="Dutcher S."/>
            <person name="Fernandez E."/>
            <person name="Fukuzawa H."/>
            <person name="Gonzalez-Ballester D."/>
            <person name="Gonzalez-Halphen D."/>
            <person name="Hallmann A."/>
            <person name="Hanikenne M."/>
            <person name="Hippler M."/>
            <person name="Inwood W."/>
            <person name="Jabbari K."/>
            <person name="Kalanon M."/>
            <person name="Kuras R."/>
            <person name="Lefebvre P.A."/>
            <person name="Lemaire S.D."/>
            <person name="Lobanov A.V."/>
            <person name="Lohr M."/>
            <person name="Manuell A."/>
            <person name="Meier I."/>
            <person name="Mets L."/>
            <person name="Mittag M."/>
            <person name="Mittelmeier T."/>
            <person name="Moroney J.V."/>
            <person name="Moseley J."/>
            <person name="Napoli C."/>
            <person name="Nedelcu A.M."/>
            <person name="Niyogi K."/>
            <person name="Novoselov S.V."/>
            <person name="Paulsen I.T."/>
            <person name="Pazour G."/>
            <person name="Purton S."/>
            <person name="Ral J.P."/>
            <person name="Riano-Pachon D.M."/>
            <person name="Riekhof W."/>
            <person name="Rymarquis L."/>
            <person name="Schroda M."/>
            <person name="Stern D."/>
            <person name="Umen J."/>
            <person name="Willows R."/>
            <person name="Wilson N."/>
            <person name="Zimmer S.L."/>
            <person name="Allmer J."/>
            <person name="Balk J."/>
            <person name="Bisova K."/>
            <person name="Chen C.J."/>
            <person name="Elias M."/>
            <person name="Gendler K."/>
            <person name="Hauser C."/>
            <person name="Lamb M.R."/>
            <person name="Ledford H."/>
            <person name="Long J.C."/>
            <person name="Minagawa J."/>
            <person name="Page M.D."/>
            <person name="Pan J."/>
            <person name="Pootakham W."/>
            <person name="Roje S."/>
            <person name="Rose A."/>
            <person name="Stahlberg E."/>
            <person name="Terauchi A.M."/>
            <person name="Yang P."/>
            <person name="Ball S."/>
            <person name="Bowler C."/>
            <person name="Dieckmann C.L."/>
            <person name="Gladyshev V.N."/>
            <person name="Green P."/>
            <person name="Jorgensen R."/>
            <person name="Mayfield S."/>
            <person name="Mueller-Roeber B."/>
            <person name="Rajamani S."/>
            <person name="Sayre R.T."/>
            <person name="Brokstein P."/>
            <person name="Dubchak I."/>
            <person name="Goodstein D."/>
            <person name="Hornick L."/>
            <person name="Huang Y.W."/>
            <person name="Jhaveri J."/>
            <person name="Luo Y."/>
            <person name="Martinez D."/>
            <person name="Ngau W.C."/>
            <person name="Otillar B."/>
            <person name="Poliakov A."/>
            <person name="Porter A."/>
            <person name="Szajkowski L."/>
            <person name="Werner G."/>
            <person name="Zhou K."/>
            <person name="Grigoriev I.V."/>
            <person name="Rokhsar D.S."/>
            <person name="Grossman A.R."/>
        </authorList>
    </citation>
    <scope>NUCLEOTIDE SEQUENCE [LARGE SCALE GENOMIC DNA]</scope>
    <source>
        <strain evidence="3">CC-503</strain>
    </source>
</reference>
<keyword evidence="3" id="KW-1185">Reference proteome</keyword>
<dbReference type="Gramene" id="PNW76148">
    <property type="protein sequence ID" value="PNW76148"/>
    <property type="gene ID" value="CHLRE_12g545850v5"/>
</dbReference>
<dbReference type="EMBL" id="CM008973">
    <property type="protein sequence ID" value="PNW76148.1"/>
    <property type="molecule type" value="Genomic_DNA"/>
</dbReference>
<dbReference type="InterPro" id="IPR029047">
    <property type="entry name" value="HSP70_peptide-bd_sf"/>
</dbReference>
<organism evidence="2 3">
    <name type="scientific">Chlamydomonas reinhardtii</name>
    <name type="common">Chlamydomonas smithii</name>
    <dbReference type="NCBI Taxonomy" id="3055"/>
    <lineage>
        <taxon>Eukaryota</taxon>
        <taxon>Viridiplantae</taxon>
        <taxon>Chlorophyta</taxon>
        <taxon>core chlorophytes</taxon>
        <taxon>Chlorophyceae</taxon>
        <taxon>CS clade</taxon>
        <taxon>Chlamydomonadales</taxon>
        <taxon>Chlamydomonadaceae</taxon>
        <taxon>Chlamydomonas</taxon>
    </lineage>
</organism>
<dbReference type="AlphaFoldDB" id="A8IY81"/>
<dbReference type="EMDB" id="EMD-40220"/>
<dbReference type="HOGENOM" id="CLU_706692_0_0_1"/>
<evidence type="ECO:0007829" key="4">
    <source>
        <dbReference type="PDB" id="6U42"/>
    </source>
</evidence>
<evidence type="ECO:0000313" key="2">
    <source>
        <dbReference type="EMBL" id="PNW76148.1"/>
    </source>
</evidence>
<dbReference type="InterPro" id="IPR013126">
    <property type="entry name" value="Hsp_70_fam"/>
</dbReference>
<proteinExistence type="evidence at protein level"/>
<dbReference type="SMR" id="A8IY81"/>
<dbReference type="PDB" id="6U42">
    <property type="method" value="EM"/>
    <property type="resolution" value="3.40 A"/>
    <property type="chains" value="5F/5G/7B=1-391"/>
</dbReference>